<evidence type="ECO:0000256" key="1">
    <source>
        <dbReference type="ARBA" id="ARBA00004651"/>
    </source>
</evidence>
<dbReference type="Proteomes" id="UP000829560">
    <property type="component" value="Chromosome"/>
</dbReference>
<proteinExistence type="predicted"/>
<evidence type="ECO:0000256" key="2">
    <source>
        <dbReference type="ARBA" id="ARBA00022475"/>
    </source>
</evidence>
<feature type="transmembrane region" description="Helical" evidence="6">
    <location>
        <begin position="372"/>
        <end position="394"/>
    </location>
</feature>
<dbReference type="AlphaFoldDB" id="A0AAT9PF88"/>
<feature type="transmembrane region" description="Helical" evidence="6">
    <location>
        <begin position="51"/>
        <end position="76"/>
    </location>
</feature>
<feature type="transmembrane region" description="Helical" evidence="6">
    <location>
        <begin position="123"/>
        <end position="141"/>
    </location>
</feature>
<evidence type="ECO:0000256" key="4">
    <source>
        <dbReference type="ARBA" id="ARBA00022989"/>
    </source>
</evidence>
<feature type="transmembrane region" description="Helical" evidence="6">
    <location>
        <begin position="400"/>
        <end position="420"/>
    </location>
</feature>
<name>A0AAT9PF88_9GAMM</name>
<feature type="transmembrane region" description="Helical" evidence="6">
    <location>
        <begin position="237"/>
        <end position="262"/>
    </location>
</feature>
<keyword evidence="2" id="KW-1003">Cell membrane</keyword>
<keyword evidence="3 6" id="KW-0812">Transmembrane</keyword>
<evidence type="ECO:0000256" key="5">
    <source>
        <dbReference type="ARBA" id="ARBA00023136"/>
    </source>
</evidence>
<protein>
    <submittedName>
        <fullName evidence="7">Oligosaccharide flippase family protein</fullName>
    </submittedName>
</protein>
<feature type="transmembrane region" description="Helical" evidence="6">
    <location>
        <begin position="20"/>
        <end position="39"/>
    </location>
</feature>
<dbReference type="PANTHER" id="PTHR30250:SF28">
    <property type="entry name" value="POLYSACCHARIDE BIOSYNTHESIS PROTEIN"/>
    <property type="match status" value="1"/>
</dbReference>
<comment type="subcellular location">
    <subcellularLocation>
        <location evidence="1">Cell membrane</location>
        <topology evidence="1">Multi-pass membrane protein</topology>
    </subcellularLocation>
</comment>
<feature type="transmembrane region" description="Helical" evidence="6">
    <location>
        <begin position="342"/>
        <end position="360"/>
    </location>
</feature>
<reference evidence="7" key="1">
    <citation type="submission" date="2024-03" db="EMBL/GenBank/DDBJ databases">
        <title>Psychrobacter raelis sp. nov. isolated from a dog with peritonitis.</title>
        <authorList>
            <person name="Schiavone A."/>
            <person name="Manzulli V."/>
            <person name="Camarda A."/>
            <person name="Cafiero M.A."/>
            <person name="Vasco I."/>
            <person name="Marino L."/>
            <person name="Pennuzzi G."/>
            <person name="Serrecchia L."/>
            <person name="Galante D."/>
            <person name="Pugliese N."/>
        </authorList>
    </citation>
    <scope>NUCLEOTIDE SEQUENCE</scope>
    <source>
        <strain evidence="7">PraFG1</strain>
    </source>
</reference>
<evidence type="ECO:0000313" key="8">
    <source>
        <dbReference type="Proteomes" id="UP000829560"/>
    </source>
</evidence>
<evidence type="ECO:0000256" key="3">
    <source>
        <dbReference type="ARBA" id="ARBA00022692"/>
    </source>
</evidence>
<dbReference type="InterPro" id="IPR050833">
    <property type="entry name" value="Poly_Biosynth_Transport"/>
</dbReference>
<keyword evidence="5 6" id="KW-0472">Membrane</keyword>
<keyword evidence="4 6" id="KW-1133">Transmembrane helix</keyword>
<dbReference type="Pfam" id="PF13440">
    <property type="entry name" value="Polysacc_synt_3"/>
    <property type="match status" value="1"/>
</dbReference>
<evidence type="ECO:0000313" key="7">
    <source>
        <dbReference type="EMBL" id="UNK05621.2"/>
    </source>
</evidence>
<sequence length="431" mass="48292">MKSNIFKKLSNNNLARNVLIVASGTAAAQIIALILMPIITRLYGPESYGKLGVFITVITILTPISTMALPSAIVLPEKDSESRAIARLSLIIALLVSTILSLVFIAANDLLVNLSTFQNLGNLIWFLPLALLFTSCQDVYTQWIIRKKEFKDLSKVSVSHSLLNYGTQALIGFKYPFTYILIAIHTIGIFVRALMLYYFSKDIRSTSLKSDRNSKPSALRILRKYYDFPMYRAPEMLLSAISQGMPVILLSTYFSLTIAGFYTLTRTVLAIPINLLGSSIQSVFYPHFNEAVLNNSKTTSLLMKPTLTLLYVGLVPLVLTIFFAPFAFSLVFGDEWYEAGKYAQWLSIWFLFTLVSRPSISAIPVFKLQGWLLIFELISTIVKILALFIGYYYFNNPIVAISLFSITGSLAFLILILKVFKHAATLDNKIK</sequence>
<feature type="transmembrane region" description="Helical" evidence="6">
    <location>
        <begin position="177"/>
        <end position="199"/>
    </location>
</feature>
<dbReference type="EMBL" id="CP093310">
    <property type="protein sequence ID" value="UNK05621.2"/>
    <property type="molecule type" value="Genomic_DNA"/>
</dbReference>
<dbReference type="RefSeq" id="WP_338412422.1">
    <property type="nucleotide sequence ID" value="NZ_CP093310.2"/>
</dbReference>
<feature type="transmembrane region" description="Helical" evidence="6">
    <location>
        <begin position="88"/>
        <end position="111"/>
    </location>
</feature>
<accession>A0AAT9PF88</accession>
<dbReference type="PANTHER" id="PTHR30250">
    <property type="entry name" value="PST FAMILY PREDICTED COLANIC ACID TRANSPORTER"/>
    <property type="match status" value="1"/>
</dbReference>
<feature type="transmembrane region" description="Helical" evidence="6">
    <location>
        <begin position="309"/>
        <end position="330"/>
    </location>
</feature>
<dbReference type="KEGG" id="prae:MN210_01675"/>
<evidence type="ECO:0000256" key="6">
    <source>
        <dbReference type="SAM" id="Phobius"/>
    </source>
</evidence>
<keyword evidence="8" id="KW-1185">Reference proteome</keyword>
<dbReference type="GO" id="GO:0005886">
    <property type="term" value="C:plasma membrane"/>
    <property type="evidence" value="ECO:0007669"/>
    <property type="project" value="UniProtKB-SubCell"/>
</dbReference>
<gene>
    <name evidence="7" type="ORF">MN210_01675</name>
</gene>
<organism evidence="7 8">
    <name type="scientific">Psychrobacter raelei</name>
    <dbReference type="NCBI Taxonomy" id="2565531"/>
    <lineage>
        <taxon>Bacteria</taxon>
        <taxon>Pseudomonadati</taxon>
        <taxon>Pseudomonadota</taxon>
        <taxon>Gammaproteobacteria</taxon>
        <taxon>Moraxellales</taxon>
        <taxon>Moraxellaceae</taxon>
        <taxon>Psychrobacter</taxon>
    </lineage>
</organism>